<organism evidence="1 2">
    <name type="scientific">Ruminiclostridium herbifermentans</name>
    <dbReference type="NCBI Taxonomy" id="2488810"/>
    <lineage>
        <taxon>Bacteria</taxon>
        <taxon>Bacillati</taxon>
        <taxon>Bacillota</taxon>
        <taxon>Clostridia</taxon>
        <taxon>Eubacteriales</taxon>
        <taxon>Oscillospiraceae</taxon>
        <taxon>Ruminiclostridium</taxon>
    </lineage>
</organism>
<evidence type="ECO:0000313" key="2">
    <source>
        <dbReference type="Proteomes" id="UP000306409"/>
    </source>
</evidence>
<dbReference type="EMBL" id="CP061336">
    <property type="protein sequence ID" value="QNU66790.1"/>
    <property type="molecule type" value="Genomic_DNA"/>
</dbReference>
<sequence>MKSKLLTFIIIIAFMLPLFVVPTLASSKIVDISRPDGNEIVTKEIFSICGVAIEDEAYIEIYYKDRETDLYKPLQTTDGEYVFKVGKIFSKDIELKYKGKNELRIKAYTAATKNDPQIEKYTITLVEEKRKENWLEKALNWFAGDETK</sequence>
<proteinExistence type="predicted"/>
<protein>
    <submittedName>
        <fullName evidence="1">Uncharacterized protein</fullName>
    </submittedName>
</protein>
<gene>
    <name evidence="1" type="ORF">EHE19_018460</name>
</gene>
<keyword evidence="2" id="KW-1185">Reference proteome</keyword>
<dbReference type="Proteomes" id="UP000306409">
    <property type="component" value="Chromosome"/>
</dbReference>
<reference evidence="1 2" key="1">
    <citation type="submission" date="2020-09" db="EMBL/GenBank/DDBJ databases">
        <title>Characterization and genome sequencing of Ruminiclostridium sp. nov. MA18.</title>
        <authorList>
            <person name="Rettenmaier R."/>
            <person name="Kowollik M.-L."/>
            <person name="Liebl W."/>
            <person name="Zverlov V."/>
        </authorList>
    </citation>
    <scope>NUCLEOTIDE SEQUENCE [LARGE SCALE GENOMIC DNA]</scope>
    <source>
        <strain evidence="1 2">MA18</strain>
    </source>
</reference>
<accession>A0A4U7JCH0</accession>
<dbReference type="RefSeq" id="WP_137698614.1">
    <property type="nucleotide sequence ID" value="NZ_CP061336.1"/>
</dbReference>
<dbReference type="KEGG" id="rher:EHE19_018460"/>
<dbReference type="AlphaFoldDB" id="A0A4U7JCH0"/>
<evidence type="ECO:0000313" key="1">
    <source>
        <dbReference type="EMBL" id="QNU66790.1"/>
    </source>
</evidence>
<dbReference type="OrthoDB" id="1739438at2"/>
<name>A0A4U7JCH0_9FIRM</name>